<accession>A0ABD3PYJ6</accession>
<gene>
    <name evidence="4" type="ORF">ACHAWO_008775</name>
</gene>
<name>A0ABD3PYJ6_9STRA</name>
<comment type="similarity">
    <text evidence="1">Belongs to the RUS1 family.</text>
</comment>
<comment type="caution">
    <text evidence="4">The sequence shown here is derived from an EMBL/GenBank/DDBJ whole genome shotgun (WGS) entry which is preliminary data.</text>
</comment>
<feature type="domain" description="Protein root UVB sensitive/RUS" evidence="3">
    <location>
        <begin position="352"/>
        <end position="450"/>
    </location>
</feature>
<evidence type="ECO:0000313" key="4">
    <source>
        <dbReference type="EMBL" id="KAL3792614.1"/>
    </source>
</evidence>
<dbReference type="AlphaFoldDB" id="A0ABD3PYJ6"/>
<dbReference type="PANTHER" id="PTHR12770:SF22">
    <property type="entry name" value="PROTEIN ROOT UVB SENSITIVE 1, CHLOROPLASTIC"/>
    <property type="match status" value="1"/>
</dbReference>
<evidence type="ECO:0000256" key="1">
    <source>
        <dbReference type="ARBA" id="ARBA00007558"/>
    </source>
</evidence>
<protein>
    <recommendedName>
        <fullName evidence="3">Protein root UVB sensitive/RUS domain-containing protein</fullName>
    </recommendedName>
</protein>
<evidence type="ECO:0000256" key="2">
    <source>
        <dbReference type="SAM" id="MobiDB-lite"/>
    </source>
</evidence>
<feature type="domain" description="Protein root UVB sensitive/RUS" evidence="3">
    <location>
        <begin position="155"/>
        <end position="332"/>
    </location>
</feature>
<evidence type="ECO:0000259" key="3">
    <source>
        <dbReference type="Pfam" id="PF04884"/>
    </source>
</evidence>
<reference evidence="4 5" key="1">
    <citation type="submission" date="2024-10" db="EMBL/GenBank/DDBJ databases">
        <title>Updated reference genomes for cyclostephanoid diatoms.</title>
        <authorList>
            <person name="Roberts W.R."/>
            <person name="Alverson A.J."/>
        </authorList>
    </citation>
    <scope>NUCLEOTIDE SEQUENCE [LARGE SCALE GENOMIC DNA]</scope>
    <source>
        <strain evidence="4 5">AJA010-31</strain>
    </source>
</reference>
<feature type="region of interest" description="Disordered" evidence="2">
    <location>
        <begin position="335"/>
        <end position="359"/>
    </location>
</feature>
<dbReference type="Pfam" id="PF04884">
    <property type="entry name" value="UVB_sens_prot"/>
    <property type="match status" value="2"/>
</dbReference>
<dbReference type="EMBL" id="JALLPJ020000424">
    <property type="protein sequence ID" value="KAL3792614.1"/>
    <property type="molecule type" value="Genomic_DNA"/>
</dbReference>
<dbReference type="InterPro" id="IPR054549">
    <property type="entry name" value="UVB_sens_RUS_dom"/>
</dbReference>
<dbReference type="PANTHER" id="PTHR12770">
    <property type="entry name" value="RUS1 FAMILY PROTEIN C16ORF58"/>
    <property type="match status" value="1"/>
</dbReference>
<dbReference type="Proteomes" id="UP001530400">
    <property type="component" value="Unassembled WGS sequence"/>
</dbReference>
<keyword evidence="5" id="KW-1185">Reference proteome</keyword>
<dbReference type="InterPro" id="IPR006968">
    <property type="entry name" value="RUS_fam"/>
</dbReference>
<proteinExistence type="inferred from homology"/>
<sequence length="626" mass="67738">MTSCRAVISSSNLWPHCPVYHEPHKSVLMMDVIPSLLRQHRTSSSRSAANQRVRLFQLTSIRASSNSSFHHAQDRSAPIIHVWEQTVSESIARSNNQDKQKTPGRVTVCYRPSASGWKIITSDLSNNPSSFLSSLLSKLSLYKKKDMNNLQNNPFIHHFLPANYPHSVCPSYTTYASYCFAGSIAGSAAMVLSTQALLLAVGVGQQSAAPMAAAMNWVMKDGVGQLGGVIFASQLGKGGIDVGYWKSQVAKVTGGSKHSNGNFQTGTADSNPKRWRMVAAIALDASTLLEICTPLMGPQWFLPCASIANVGKNIGFLAASASRAAIHQSLCMGGSVSQSSESNNETLESKAMSNSEKGKSTTALSFNNNLGDVTAKSGSQAIVASLLGTALGILLSQTFCADHGTTGILAGFIVLSAAHQVCTYKALRAVPLKSLDRHRLHICLSDYIEKNNDSLLSEQPHMEKTSHRTLSPIDVSDRDFFIPLMPPDESVNWLTIGAPLLEICPGGSDDLGSLLIPKKLESNPENGNYEQYIMKVGPNNKNIMLTFLDGAAEYDVLKGMFNAYIAREIADSSTFSYEITQNSYNITNHHIASFTSHLQKSGWEVGQGYVSVECGSSHRLRIQVAQ</sequence>
<organism evidence="4 5">
    <name type="scientific">Cyclotella atomus</name>
    <dbReference type="NCBI Taxonomy" id="382360"/>
    <lineage>
        <taxon>Eukaryota</taxon>
        <taxon>Sar</taxon>
        <taxon>Stramenopiles</taxon>
        <taxon>Ochrophyta</taxon>
        <taxon>Bacillariophyta</taxon>
        <taxon>Coscinodiscophyceae</taxon>
        <taxon>Thalassiosirophycidae</taxon>
        <taxon>Stephanodiscales</taxon>
        <taxon>Stephanodiscaceae</taxon>
        <taxon>Cyclotella</taxon>
    </lineage>
</organism>
<evidence type="ECO:0000313" key="5">
    <source>
        <dbReference type="Proteomes" id="UP001530400"/>
    </source>
</evidence>